<dbReference type="KEGG" id="pchi:PC41400_06595"/>
<dbReference type="CDD" id="cd02440">
    <property type="entry name" value="AdoMet_MTases"/>
    <property type="match status" value="1"/>
</dbReference>
<dbReference type="Pfam" id="PF13649">
    <property type="entry name" value="Methyltransf_25"/>
    <property type="match status" value="1"/>
</dbReference>
<dbReference type="Gene3D" id="3.40.50.150">
    <property type="entry name" value="Vaccinia Virus protein VP39"/>
    <property type="match status" value="1"/>
</dbReference>
<reference evidence="5 6" key="1">
    <citation type="submission" date="2018-01" db="EMBL/GenBank/DDBJ databases">
        <title>The whole genome sequencing and assembly of Paenibacillus chitinolyticus KCCM 41400 strain.</title>
        <authorList>
            <person name="Kim J.-Y."/>
            <person name="Park M.-K."/>
            <person name="Lee Y.-J."/>
            <person name="Yi H."/>
            <person name="Bahn Y.-S."/>
            <person name="Kim J.F."/>
            <person name="Lee D.-W."/>
        </authorList>
    </citation>
    <scope>NUCLEOTIDE SEQUENCE [LARGE SCALE GENOMIC DNA]</scope>
    <source>
        <strain evidence="5 6">KCCM 41400</strain>
    </source>
</reference>
<dbReference type="Proteomes" id="UP000288943">
    <property type="component" value="Chromosome"/>
</dbReference>
<keyword evidence="1 5" id="KW-0489">Methyltransferase</keyword>
<accession>A0A410WSI1</accession>
<dbReference type="Gene3D" id="2.20.25.110">
    <property type="entry name" value="S-adenosyl-L-methionine-dependent methyltransferases"/>
    <property type="match status" value="1"/>
</dbReference>
<evidence type="ECO:0000313" key="5">
    <source>
        <dbReference type="EMBL" id="QAV17348.1"/>
    </source>
</evidence>
<protein>
    <submittedName>
        <fullName evidence="5">Class I SAM-dependent methyltransferase</fullName>
    </submittedName>
</protein>
<dbReference type="InterPro" id="IPR041698">
    <property type="entry name" value="Methyltransf_25"/>
</dbReference>
<dbReference type="AlphaFoldDB" id="A0A410WSI1"/>
<dbReference type="GO" id="GO:0032259">
    <property type="term" value="P:methylation"/>
    <property type="evidence" value="ECO:0007669"/>
    <property type="project" value="UniProtKB-KW"/>
</dbReference>
<evidence type="ECO:0000259" key="4">
    <source>
        <dbReference type="Pfam" id="PF13649"/>
    </source>
</evidence>
<proteinExistence type="predicted"/>
<dbReference type="OrthoDB" id="9804312at2"/>
<keyword evidence="3" id="KW-0949">S-adenosyl-L-methionine</keyword>
<name>A0A410WSI1_9BACL</name>
<feature type="domain" description="Methyltransferase" evidence="4">
    <location>
        <begin position="50"/>
        <end position="145"/>
    </location>
</feature>
<evidence type="ECO:0000256" key="3">
    <source>
        <dbReference type="ARBA" id="ARBA00022691"/>
    </source>
</evidence>
<organism evidence="5 6">
    <name type="scientific">Paenibacillus chitinolyticus</name>
    <dbReference type="NCBI Taxonomy" id="79263"/>
    <lineage>
        <taxon>Bacteria</taxon>
        <taxon>Bacillati</taxon>
        <taxon>Bacillota</taxon>
        <taxon>Bacilli</taxon>
        <taxon>Bacillales</taxon>
        <taxon>Paenibacillaceae</taxon>
        <taxon>Paenibacillus</taxon>
    </lineage>
</organism>
<dbReference type="PANTHER" id="PTHR43464:SF19">
    <property type="entry name" value="UBIQUINONE BIOSYNTHESIS O-METHYLTRANSFERASE, MITOCHONDRIAL"/>
    <property type="match status" value="1"/>
</dbReference>
<sequence>MKTVAAREHWHDFFGKDYLLFSEVILNEERTRFETGQLLSLLNLPEGASILDLGCGQGRIGVPLALRGYQVTGIDASDTLLDEARRRAQASGAEAVFKSLDMRELDFADEFDAVLNLGTAFGYLENEEENQDILHRVYRALKLGGQLIQETENRDFKLLYSAKKTWDMMNGCPVWSRREFDSVTGRWNEEMTWFDNGELKSSRLNLRLYTAAELLRLHGNAGLDVKGIYGGFDLSPLTTSSPRMLLHLEKKTD</sequence>
<dbReference type="InterPro" id="IPR029063">
    <property type="entry name" value="SAM-dependent_MTases_sf"/>
</dbReference>
<keyword evidence="2 5" id="KW-0808">Transferase</keyword>
<evidence type="ECO:0000313" key="6">
    <source>
        <dbReference type="Proteomes" id="UP000288943"/>
    </source>
</evidence>
<dbReference type="GO" id="GO:0008168">
    <property type="term" value="F:methyltransferase activity"/>
    <property type="evidence" value="ECO:0007669"/>
    <property type="project" value="UniProtKB-KW"/>
</dbReference>
<evidence type="ECO:0000256" key="1">
    <source>
        <dbReference type="ARBA" id="ARBA00022603"/>
    </source>
</evidence>
<dbReference type="SUPFAM" id="SSF53335">
    <property type="entry name" value="S-adenosyl-L-methionine-dependent methyltransferases"/>
    <property type="match status" value="1"/>
</dbReference>
<evidence type="ECO:0000256" key="2">
    <source>
        <dbReference type="ARBA" id="ARBA00022679"/>
    </source>
</evidence>
<dbReference type="PANTHER" id="PTHR43464">
    <property type="entry name" value="METHYLTRANSFERASE"/>
    <property type="match status" value="1"/>
</dbReference>
<gene>
    <name evidence="5" type="ORF">PC41400_06595</name>
</gene>
<dbReference type="EMBL" id="CP026520">
    <property type="protein sequence ID" value="QAV17348.1"/>
    <property type="molecule type" value="Genomic_DNA"/>
</dbReference>